<evidence type="ECO:0000313" key="2">
    <source>
        <dbReference type="EMBL" id="KAF7141201.1"/>
    </source>
</evidence>
<dbReference type="GO" id="GO:0009658">
    <property type="term" value="P:chloroplast organization"/>
    <property type="evidence" value="ECO:0007669"/>
    <property type="project" value="TreeGrafter"/>
</dbReference>
<dbReference type="GO" id="GO:0009507">
    <property type="term" value="C:chloroplast"/>
    <property type="evidence" value="ECO:0007669"/>
    <property type="project" value="TreeGrafter"/>
</dbReference>
<proteinExistence type="predicted"/>
<dbReference type="OrthoDB" id="1653175at2759"/>
<comment type="caution">
    <text evidence="2">The sequence shown here is derived from an EMBL/GenBank/DDBJ whole genome shotgun (WGS) entry which is preliminary data.</text>
</comment>
<evidence type="ECO:0000313" key="3">
    <source>
        <dbReference type="Proteomes" id="UP000626092"/>
    </source>
</evidence>
<reference evidence="2" key="1">
    <citation type="submission" date="2019-11" db="EMBL/GenBank/DDBJ databases">
        <authorList>
            <person name="Liu Y."/>
            <person name="Hou J."/>
            <person name="Li T.-Q."/>
            <person name="Guan C.-H."/>
            <person name="Wu X."/>
            <person name="Wu H.-Z."/>
            <person name="Ling F."/>
            <person name="Zhang R."/>
            <person name="Shi X.-G."/>
            <person name="Ren J.-P."/>
            <person name="Chen E.-F."/>
            <person name="Sun J.-M."/>
        </authorList>
    </citation>
    <scope>NUCLEOTIDE SEQUENCE</scope>
    <source>
        <strain evidence="2">Adult_tree_wgs_1</strain>
        <tissue evidence="2">Leaves</tissue>
    </source>
</reference>
<keyword evidence="3" id="KW-1185">Reference proteome</keyword>
<dbReference type="EMBL" id="WJXA01000006">
    <property type="protein sequence ID" value="KAF7141201.1"/>
    <property type="molecule type" value="Genomic_DNA"/>
</dbReference>
<feature type="region of interest" description="Disordered" evidence="1">
    <location>
        <begin position="130"/>
        <end position="157"/>
    </location>
</feature>
<dbReference type="AlphaFoldDB" id="A0A834GUD9"/>
<dbReference type="GO" id="GO:0010027">
    <property type="term" value="P:thylakoid membrane organization"/>
    <property type="evidence" value="ECO:0007669"/>
    <property type="project" value="TreeGrafter"/>
</dbReference>
<protein>
    <submittedName>
        <fullName evidence="2">Uncharacterized protein</fullName>
    </submittedName>
</protein>
<evidence type="ECO:0000256" key="1">
    <source>
        <dbReference type="SAM" id="MobiDB-lite"/>
    </source>
</evidence>
<dbReference type="InterPro" id="IPR040299">
    <property type="entry name" value="RF2K-like"/>
</dbReference>
<gene>
    <name evidence="2" type="ORF">RHSIM_Rhsim06G0184100</name>
</gene>
<dbReference type="PANTHER" id="PTHR34938">
    <property type="entry name" value="PROTEIN FERTILITY RESTORER RF2, MITOCHONDRIAL"/>
    <property type="match status" value="1"/>
</dbReference>
<name>A0A834GUD9_RHOSS</name>
<accession>A0A834GUD9</accession>
<dbReference type="PANTHER" id="PTHR34938:SF1">
    <property type="entry name" value="PROTEIN FERTILITY RESTORER RF2, MITOCHONDRIAL"/>
    <property type="match status" value="1"/>
</dbReference>
<dbReference type="Proteomes" id="UP000626092">
    <property type="component" value="Unassembled WGS sequence"/>
</dbReference>
<organism evidence="2 3">
    <name type="scientific">Rhododendron simsii</name>
    <name type="common">Sims's rhododendron</name>
    <dbReference type="NCBI Taxonomy" id="118357"/>
    <lineage>
        <taxon>Eukaryota</taxon>
        <taxon>Viridiplantae</taxon>
        <taxon>Streptophyta</taxon>
        <taxon>Embryophyta</taxon>
        <taxon>Tracheophyta</taxon>
        <taxon>Spermatophyta</taxon>
        <taxon>Magnoliopsida</taxon>
        <taxon>eudicotyledons</taxon>
        <taxon>Gunneridae</taxon>
        <taxon>Pentapetalae</taxon>
        <taxon>asterids</taxon>
        <taxon>Ericales</taxon>
        <taxon>Ericaceae</taxon>
        <taxon>Ericoideae</taxon>
        <taxon>Rhodoreae</taxon>
        <taxon>Rhododendron</taxon>
    </lineage>
</organism>
<sequence length="186" mass="19112">MGSLTATGAAISTQIPPGMQTYSTGFLTMGALTAAVAAISTQKSPAIFDGRFRGLNKRTGPSYVHMYPKLQNLNSGRMKLQVKCSGRTVPITHASRTQSRSLICSAAPGGAVETRPVTIKSPTEAPIIGLVNTPKLDDGGPGFPPRDDGGGGGGGGGGGSSSGGFFLFAFLLFLSYLKDLEAEKES</sequence>